<reference evidence="1 2" key="1">
    <citation type="submission" date="2018-01" db="EMBL/GenBank/DDBJ databases">
        <title>Complete genome sequence of Bacteriovorax stolpii DSM12778.</title>
        <authorList>
            <person name="Tang B."/>
            <person name="Chang J."/>
        </authorList>
    </citation>
    <scope>NUCLEOTIDE SEQUENCE [LARGE SCALE GENOMIC DNA]</scope>
    <source>
        <strain evidence="1 2">DSM 12778</strain>
    </source>
</reference>
<proteinExistence type="predicted"/>
<accession>A0A2K9NT60</accession>
<protein>
    <submittedName>
        <fullName evidence="1">Uncharacterized protein</fullName>
    </submittedName>
</protein>
<evidence type="ECO:0000313" key="1">
    <source>
        <dbReference type="EMBL" id="AUN98713.1"/>
    </source>
</evidence>
<dbReference type="RefSeq" id="WP_102244004.1">
    <property type="nucleotide sequence ID" value="NZ_CP025704.1"/>
</dbReference>
<organism evidence="1 2">
    <name type="scientific">Bacteriovorax stolpii</name>
    <name type="common">Bdellovibrio stolpii</name>
    <dbReference type="NCBI Taxonomy" id="960"/>
    <lineage>
        <taxon>Bacteria</taxon>
        <taxon>Pseudomonadati</taxon>
        <taxon>Bdellovibrionota</taxon>
        <taxon>Bacteriovoracia</taxon>
        <taxon>Bacteriovoracales</taxon>
        <taxon>Bacteriovoracaceae</taxon>
        <taxon>Bacteriovorax</taxon>
    </lineage>
</organism>
<dbReference type="Proteomes" id="UP000235584">
    <property type="component" value="Chromosome"/>
</dbReference>
<dbReference type="EMBL" id="CP025704">
    <property type="protein sequence ID" value="AUN98713.1"/>
    <property type="molecule type" value="Genomic_DNA"/>
</dbReference>
<sequence length="132" mass="14608">MKKYFIASNLVVLMLLGGCATTTPHKERVVASKEYECRFSETIGGEKTDFVFSPDGLKLQITAPKAGTEVVFLEEDNFISGGFTYAQAAKKATDWDVSKVEFLSFTTNPKVTVNFKRTPASKKMTVTKFCSL</sequence>
<keyword evidence="2" id="KW-1185">Reference proteome</keyword>
<evidence type="ECO:0000313" key="2">
    <source>
        <dbReference type="Proteomes" id="UP000235584"/>
    </source>
</evidence>
<name>A0A2K9NT60_BACTC</name>
<gene>
    <name evidence="1" type="ORF">C0V70_11485</name>
</gene>
<dbReference type="PROSITE" id="PS51257">
    <property type="entry name" value="PROKAR_LIPOPROTEIN"/>
    <property type="match status" value="1"/>
</dbReference>
<dbReference type="AlphaFoldDB" id="A0A2K9NT60"/>
<dbReference type="KEGG" id="bsto:C0V70_11485"/>